<dbReference type="CDD" id="cd03576">
    <property type="entry name" value="NTR_PCOLCE"/>
    <property type="match status" value="1"/>
</dbReference>
<dbReference type="GO" id="GO:0016504">
    <property type="term" value="F:peptidase activator activity"/>
    <property type="evidence" value="ECO:0000318"/>
    <property type="project" value="GO_Central"/>
</dbReference>
<dbReference type="FunFam" id="2.60.120.290:FF:000005">
    <property type="entry name" value="Procollagen C-endopeptidase enhancer 1"/>
    <property type="match status" value="1"/>
</dbReference>
<feature type="domain" description="NTR" evidence="10">
    <location>
        <begin position="368"/>
        <end position="486"/>
    </location>
</feature>
<dbReference type="Gene3D" id="2.60.120.290">
    <property type="entry name" value="Spermadhesin, CUB domain"/>
    <property type="match status" value="2"/>
</dbReference>
<keyword evidence="6" id="KW-0325">Glycoprotein</keyword>
<keyword evidence="12" id="KW-1185">Reference proteome</keyword>
<evidence type="ECO:0000259" key="10">
    <source>
        <dbReference type="PROSITE" id="PS50189"/>
    </source>
</evidence>
<accession>W5MMD9</accession>
<dbReference type="AlphaFoldDB" id="W5MMD9"/>
<evidence type="ECO:0000256" key="5">
    <source>
        <dbReference type="ARBA" id="ARBA00023157"/>
    </source>
</evidence>
<dbReference type="SUPFAM" id="SSF49854">
    <property type="entry name" value="Spermadhesin, CUB domain"/>
    <property type="match status" value="2"/>
</dbReference>
<feature type="domain" description="CUB" evidence="9">
    <location>
        <begin position="153"/>
        <end position="267"/>
    </location>
</feature>
<dbReference type="PANTHER" id="PTHR24251:SF31">
    <property type="entry name" value="PROCOLLAGEN C-ENDOPEPTIDASE ENHANCER 2"/>
    <property type="match status" value="1"/>
</dbReference>
<dbReference type="Gene3D" id="2.40.50.120">
    <property type="match status" value="1"/>
</dbReference>
<dbReference type="InParanoid" id="W5MMD9"/>
<organism evidence="11 12">
    <name type="scientific">Lepisosteus oculatus</name>
    <name type="common">Spotted gar</name>
    <dbReference type="NCBI Taxonomy" id="7918"/>
    <lineage>
        <taxon>Eukaryota</taxon>
        <taxon>Metazoa</taxon>
        <taxon>Chordata</taxon>
        <taxon>Craniata</taxon>
        <taxon>Vertebrata</taxon>
        <taxon>Euteleostomi</taxon>
        <taxon>Actinopterygii</taxon>
        <taxon>Neopterygii</taxon>
        <taxon>Holostei</taxon>
        <taxon>Semionotiformes</taxon>
        <taxon>Lepisosteidae</taxon>
        <taxon>Lepisosteus</taxon>
    </lineage>
</organism>
<dbReference type="GeneTree" id="ENSGT00940000157649"/>
<dbReference type="InterPro" id="IPR035914">
    <property type="entry name" value="Sperma_CUB_dom_sf"/>
</dbReference>
<evidence type="ECO:0000313" key="11">
    <source>
        <dbReference type="Ensembl" id="ENSLOCP00000009548.1"/>
    </source>
</evidence>
<evidence type="ECO:0000313" key="12">
    <source>
        <dbReference type="Proteomes" id="UP000018468"/>
    </source>
</evidence>
<dbReference type="InterPro" id="IPR035814">
    <property type="entry name" value="NTR_PCOLCE"/>
</dbReference>
<keyword evidence="2" id="KW-0964">Secreted</keyword>
<feature type="chain" id="PRO_5004868435" evidence="8">
    <location>
        <begin position="22"/>
        <end position="489"/>
    </location>
</feature>
<dbReference type="InterPro" id="IPR018933">
    <property type="entry name" value="Netrin_module_non-TIMP"/>
</dbReference>
<feature type="disulfide bond" evidence="7">
    <location>
        <begin position="153"/>
        <end position="180"/>
    </location>
</feature>
<protein>
    <submittedName>
        <fullName evidence="11">Procollagen C-endopeptidase enhancer 2b</fullName>
    </submittedName>
</protein>
<evidence type="ECO:0000256" key="1">
    <source>
        <dbReference type="ARBA" id="ARBA00004613"/>
    </source>
</evidence>
<sequence length="489" mass="54218">PRMKRIIWCVLMLLLHTRVSAQSQPRRPSFTCGGNVTADSGLIGSEGYPGVYPPNTKCVWKITVPEGKVAVLRFGFIDLESDSLCRYDYVDVYSGHSSGHRLGRFCGTFRPGALVSSSNKMLVQMVSDANTAGSGFIAMYSSAEPNERGDQYCGGHLYKPSGSFKTPNWPDKDYPAGVSCSWHIVAPKNQIIEVKFEKFDVERDNYCRYDYVAVFNGGEINDARRIGKYCGDSPPPPIFSDGNELLIQFLSDLSLTADGFIGYYKFRPKKYPTMTAPPVMTTTLATTRATRPIKSQKVKKNVYKPKPTVPYQINTISLAATKSESPFSIPIVFSAAQPCINTKYNTIYKIAYPQAITEIFLQPLKSLCQQKCKRSGTPESNYCSSSFVITGTVITAVTRGGSMFATVSIINVYKEGNLAIQQAGKNMSTKIHILCKKCPFVRRGLNYLFMGQADEEGYGKIAPNNFVVAFKAKNQRLLNNLKNKRCPVV</sequence>
<dbReference type="SMART" id="SM00042">
    <property type="entry name" value="CUB"/>
    <property type="match status" value="2"/>
</dbReference>
<dbReference type="InterPro" id="IPR001134">
    <property type="entry name" value="Netrin_domain"/>
</dbReference>
<comment type="caution">
    <text evidence="7">Lacks conserved residue(s) required for the propagation of feature annotation.</text>
</comment>
<keyword evidence="4" id="KW-0677">Repeat</keyword>
<dbReference type="Pfam" id="PF01759">
    <property type="entry name" value="NTR"/>
    <property type="match status" value="1"/>
</dbReference>
<dbReference type="Bgee" id="ENSLOCG00000007866">
    <property type="expression patterns" value="Expressed in bone element and 6 other cell types or tissues"/>
</dbReference>
<dbReference type="InterPro" id="IPR008993">
    <property type="entry name" value="TIMP-like_OB-fold"/>
</dbReference>
<dbReference type="STRING" id="7918.ENSLOCP00000009548"/>
<reference evidence="12" key="1">
    <citation type="submission" date="2011-12" db="EMBL/GenBank/DDBJ databases">
        <title>The Draft Genome of Lepisosteus oculatus.</title>
        <authorList>
            <consortium name="The Broad Institute Genome Assembly &amp; Analysis Group"/>
            <consortium name="Computational R&amp;D Group"/>
            <consortium name="and Sequencing Platform"/>
            <person name="Di Palma F."/>
            <person name="Alfoldi J."/>
            <person name="Johnson J."/>
            <person name="Berlin A."/>
            <person name="Gnerre S."/>
            <person name="Jaffe D."/>
            <person name="MacCallum I."/>
            <person name="Young S."/>
            <person name="Walker B.J."/>
            <person name="Lander E.S."/>
            <person name="Lindblad-Toh K."/>
        </authorList>
    </citation>
    <scope>NUCLEOTIDE SEQUENCE [LARGE SCALE GENOMIC DNA]</scope>
</reference>
<evidence type="ECO:0000256" key="6">
    <source>
        <dbReference type="ARBA" id="ARBA00023180"/>
    </source>
</evidence>
<evidence type="ECO:0000256" key="7">
    <source>
        <dbReference type="PROSITE-ProRule" id="PRU00059"/>
    </source>
</evidence>
<dbReference type="GO" id="GO:0005576">
    <property type="term" value="C:extracellular region"/>
    <property type="evidence" value="ECO:0007669"/>
    <property type="project" value="UniProtKB-SubCell"/>
</dbReference>
<keyword evidence="3 8" id="KW-0732">Signal</keyword>
<feature type="domain" description="CUB" evidence="9">
    <location>
        <begin position="32"/>
        <end position="143"/>
    </location>
</feature>
<name>W5MMD9_LEPOC</name>
<evidence type="ECO:0000259" key="9">
    <source>
        <dbReference type="PROSITE" id="PS01180"/>
    </source>
</evidence>
<dbReference type="SUPFAM" id="SSF50242">
    <property type="entry name" value="TIMP-like"/>
    <property type="match status" value="1"/>
</dbReference>
<dbReference type="eggNOG" id="ENOG502QRMG">
    <property type="taxonomic scope" value="Eukaryota"/>
</dbReference>
<dbReference type="CDD" id="cd00041">
    <property type="entry name" value="CUB"/>
    <property type="match status" value="2"/>
</dbReference>
<evidence type="ECO:0000256" key="8">
    <source>
        <dbReference type="SAM" id="SignalP"/>
    </source>
</evidence>
<evidence type="ECO:0000256" key="4">
    <source>
        <dbReference type="ARBA" id="ARBA00022737"/>
    </source>
</evidence>
<dbReference type="Pfam" id="PF00431">
    <property type="entry name" value="CUB"/>
    <property type="match status" value="2"/>
</dbReference>
<feature type="signal peptide" evidence="8">
    <location>
        <begin position="1"/>
        <end position="21"/>
    </location>
</feature>
<dbReference type="EMBL" id="AHAT01015287">
    <property type="status" value="NOT_ANNOTATED_CDS"/>
    <property type="molecule type" value="Genomic_DNA"/>
</dbReference>
<reference evidence="11" key="3">
    <citation type="submission" date="2025-09" db="UniProtKB">
        <authorList>
            <consortium name="Ensembl"/>
        </authorList>
    </citation>
    <scope>IDENTIFICATION</scope>
</reference>
<dbReference type="FunFam" id="2.60.120.290:FF:000026">
    <property type="entry name" value="Procollagen C-endopeptidase enhancer 2"/>
    <property type="match status" value="1"/>
</dbReference>
<comment type="subcellular location">
    <subcellularLocation>
        <location evidence="1">Secreted</location>
    </subcellularLocation>
</comment>
<keyword evidence="5 7" id="KW-1015">Disulfide bond</keyword>
<dbReference type="InterPro" id="IPR000859">
    <property type="entry name" value="CUB_dom"/>
</dbReference>
<evidence type="ECO:0000256" key="3">
    <source>
        <dbReference type="ARBA" id="ARBA00022729"/>
    </source>
</evidence>
<reference evidence="11" key="2">
    <citation type="submission" date="2025-08" db="UniProtKB">
        <authorList>
            <consortium name="Ensembl"/>
        </authorList>
    </citation>
    <scope>IDENTIFICATION</scope>
</reference>
<dbReference type="Proteomes" id="UP000018468">
    <property type="component" value="Linkage group LG14"/>
</dbReference>
<dbReference type="GO" id="GO:0005518">
    <property type="term" value="F:collagen binding"/>
    <property type="evidence" value="ECO:0000318"/>
    <property type="project" value="GO_Central"/>
</dbReference>
<dbReference type="PANTHER" id="PTHR24251">
    <property type="entry name" value="OVOCHYMASE-RELATED"/>
    <property type="match status" value="1"/>
</dbReference>
<dbReference type="Ensembl" id="ENSLOCT00000009559.1">
    <property type="protein sequence ID" value="ENSLOCP00000009548.1"/>
    <property type="gene ID" value="ENSLOCG00000007866.1"/>
</dbReference>
<dbReference type="PROSITE" id="PS01180">
    <property type="entry name" value="CUB"/>
    <property type="match status" value="2"/>
</dbReference>
<dbReference type="SMART" id="SM00643">
    <property type="entry name" value="C345C"/>
    <property type="match status" value="1"/>
</dbReference>
<dbReference type="PROSITE" id="PS50189">
    <property type="entry name" value="NTR"/>
    <property type="match status" value="1"/>
</dbReference>
<proteinExistence type="predicted"/>
<dbReference type="OMA" id="DVYNGHV"/>
<evidence type="ECO:0000256" key="2">
    <source>
        <dbReference type="ARBA" id="ARBA00022525"/>
    </source>
</evidence>